<dbReference type="Ensembl" id="ENSCAFT00845043216.1">
    <property type="protein sequence ID" value="ENSCAFP00845033880.1"/>
    <property type="gene ID" value="ENSCAFG00845024469.1"/>
</dbReference>
<reference evidence="5" key="2">
    <citation type="submission" date="2025-08" db="UniProtKB">
        <authorList>
            <consortium name="Ensembl"/>
        </authorList>
    </citation>
    <scope>IDENTIFICATION</scope>
    <source>
        <strain evidence="5">Boxer</strain>
    </source>
</reference>
<dbReference type="InterPro" id="IPR018379">
    <property type="entry name" value="BEN_domain"/>
</dbReference>
<dbReference type="GeneTree" id="ENSGT00940000163807"/>
<feature type="domain" description="BEN" evidence="4">
    <location>
        <begin position="694"/>
        <end position="793"/>
    </location>
</feature>
<dbReference type="PANTHER" id="PTHR47305:SF3">
    <property type="entry name" value="BEN DOMAIN-CONTAINING PROTEIN 2"/>
    <property type="match status" value="1"/>
</dbReference>
<reference evidence="5" key="1">
    <citation type="submission" date="2020-03" db="EMBL/GenBank/DDBJ databases">
        <title>Long-read based genome assembly of a Labrador retriever dog.</title>
        <authorList>
            <person name="Eory L."/>
            <person name="Zhang W."/>
            <person name="Schoenebeck J."/>
        </authorList>
    </citation>
    <scope>NUCLEOTIDE SEQUENCE [LARGE SCALE GENOMIC DNA]</scope>
    <source>
        <strain evidence="5">Labrador retriever</strain>
    </source>
</reference>
<dbReference type="GO" id="GO:0005634">
    <property type="term" value="C:nucleus"/>
    <property type="evidence" value="ECO:0007669"/>
    <property type="project" value="UniProtKB-SubCell"/>
</dbReference>
<dbReference type="RefSeq" id="XP_038442879.1">
    <property type="nucleotide sequence ID" value="XM_038586951.1"/>
</dbReference>
<comment type="subcellular location">
    <subcellularLocation>
        <location evidence="1">Nucleus</location>
    </subcellularLocation>
</comment>
<dbReference type="PANTHER" id="PTHR47305">
    <property type="entry name" value="BEN DOMAIN-CONTAINING PROTEIN 2"/>
    <property type="match status" value="1"/>
</dbReference>
<feature type="region of interest" description="Disordered" evidence="3">
    <location>
        <begin position="795"/>
        <end position="860"/>
    </location>
</feature>
<dbReference type="AlphaFoldDB" id="A0A8I3PMM6"/>
<evidence type="ECO:0000256" key="1">
    <source>
        <dbReference type="ARBA" id="ARBA00004123"/>
    </source>
</evidence>
<keyword evidence="2" id="KW-0539">Nucleus</keyword>
<organism evidence="5 6">
    <name type="scientific">Canis lupus familiaris</name>
    <name type="common">Dog</name>
    <name type="synonym">Canis familiaris</name>
    <dbReference type="NCBI Taxonomy" id="9615"/>
    <lineage>
        <taxon>Eukaryota</taxon>
        <taxon>Metazoa</taxon>
        <taxon>Chordata</taxon>
        <taxon>Craniata</taxon>
        <taxon>Vertebrata</taxon>
        <taxon>Euteleostomi</taxon>
        <taxon>Mammalia</taxon>
        <taxon>Eutheria</taxon>
        <taxon>Laurasiatheria</taxon>
        <taxon>Carnivora</taxon>
        <taxon>Caniformia</taxon>
        <taxon>Canidae</taxon>
        <taxon>Canis</taxon>
    </lineage>
</organism>
<protein>
    <submittedName>
        <fullName evidence="5">BEN domain containing 2</fullName>
    </submittedName>
</protein>
<dbReference type="OrthoDB" id="8958408at2759"/>
<dbReference type="Pfam" id="PF10523">
    <property type="entry name" value="BEN"/>
    <property type="match status" value="2"/>
</dbReference>
<evidence type="ECO:0000313" key="5">
    <source>
        <dbReference type="Ensembl" id="ENSCAFP00845033880.1"/>
    </source>
</evidence>
<evidence type="ECO:0000256" key="2">
    <source>
        <dbReference type="ARBA" id="ARBA00023242"/>
    </source>
</evidence>
<evidence type="ECO:0000259" key="4">
    <source>
        <dbReference type="PROSITE" id="PS51457"/>
    </source>
</evidence>
<dbReference type="PROSITE" id="PS51457">
    <property type="entry name" value="BEN"/>
    <property type="match status" value="2"/>
</dbReference>
<reference evidence="5" key="3">
    <citation type="submission" date="2025-09" db="UniProtKB">
        <authorList>
            <consortium name="Ensembl"/>
        </authorList>
    </citation>
    <scope>IDENTIFICATION</scope>
    <source>
        <strain evidence="5">Boxer</strain>
    </source>
</reference>
<dbReference type="CTD" id="139105"/>
<sequence length="984" mass="107475">MFTYRWKVRGATQHARLPAPLPPPHSRCAPWAGATAQSQKPLRQSSVRLPFGASVLPLLRGYRRHPAAARTLSVKRQSRTPCLTMSEEEDFIIITIEDNSDDDDDINVVIVEDSETEPTETEPTENTLSADGMLTIEPNVQASNYNYQQQSQVTNGERGLPALDDVAVSQVNHLGNMKRHSSNSVDVGLLPLHKRGRSSLRGDNMESCASGGFSDANPQNQPMKLQHHYKALQELIQSTNKQVDNLCGIVSEMQPPWEKPLLPNPGAGGPSVAVQARADPVGTALQPAVLSELQEQVLRESPPLPKIVSTYSLQHSLSPESSVAPLAMSCFVSGGVEGAHNCLAGQPPPAAPTTVQPQGVLRVAHSAHGSTLWEEMPGKAEASLGNSTESIHYPTSLGDDNGQHNVSSSVFIQHNVSSSVFILPNFVITETNLENNPGTRNSGTSLRNGSDQCPSSVSLPPNFAVEKFILIEMPEKSKTSQENSSETVYYPALLGNISGPDTDSSSALVPPNFVEKAVLVEMPEEAETSLENNQLIDQTINYQTSSGNGRGPNPVSSSLSIPPNSRMLFKAETCLGNSTQLGNYSSFLEKDSGQETSEYFFMPSSLVSNAEMTSETMNPPTLMTNDSNQDIDSESFFVTPGFALLPIEILVRAESGTENETMNYPVVLENDNSQDSISSSCCPPSSFGYLGDPRRNVRVLDTHLATAQKKTHPRHAARYLVPILFSKEILMHGWVGVNSQGRQPLDPNKMAAIREYLATIFPNHDLRERGRDWKTCIADINSMIYCSYSEANTIPQTTGGNKKPCTNPDAQSFADLNGRRDGEGSKSSFQFFPQTAASETRENGDSQQNSSACPQGIREPSTDNLVVSHETLEYLGNPDRNVRLPHSMLDIAKRKSRPELAARYLIRNLFPEKVLVKSNVYGNLGHGMRALNPNRISALREFLQDIFPNCSLSEAGHDWKLCVTAINGSIRSLRYDLKKSLNKA</sequence>
<accession>A0A8I3PMM6</accession>
<evidence type="ECO:0000313" key="6">
    <source>
        <dbReference type="Proteomes" id="UP000805418"/>
    </source>
</evidence>
<evidence type="ECO:0000256" key="3">
    <source>
        <dbReference type="SAM" id="MobiDB-lite"/>
    </source>
</evidence>
<dbReference type="SMART" id="SM01025">
    <property type="entry name" value="BEN"/>
    <property type="match status" value="2"/>
</dbReference>
<gene>
    <name evidence="5" type="primary">BEND2</name>
</gene>
<dbReference type="GO" id="GO:0003677">
    <property type="term" value="F:DNA binding"/>
    <property type="evidence" value="ECO:0007669"/>
    <property type="project" value="InterPro"/>
</dbReference>
<feature type="region of interest" description="Disordered" evidence="3">
    <location>
        <begin position="432"/>
        <end position="457"/>
    </location>
</feature>
<dbReference type="Proteomes" id="UP000805418">
    <property type="component" value="Chromosome X"/>
</dbReference>
<dbReference type="RefSeq" id="XP_038305452.1">
    <property type="nucleotide sequence ID" value="XM_038449524.1"/>
</dbReference>
<keyword evidence="6" id="KW-1185">Reference proteome</keyword>
<name>A0A8I3PMM6_CANLF</name>
<feature type="compositionally biased region" description="Polar residues" evidence="3">
    <location>
        <begin position="825"/>
        <end position="838"/>
    </location>
</feature>
<feature type="domain" description="BEN" evidence="4">
    <location>
        <begin position="879"/>
        <end position="977"/>
    </location>
</feature>
<dbReference type="GeneID" id="102151947"/>
<proteinExistence type="predicted"/>